<name>A0A8J3HDQ1_9RHOB</name>
<accession>A0A8J3HDQ1</accession>
<gene>
    <name evidence="1" type="ORF">GCM10010961_44210</name>
</gene>
<evidence type="ECO:0000313" key="1">
    <source>
        <dbReference type="EMBL" id="GHH05383.1"/>
    </source>
</evidence>
<dbReference type="AlphaFoldDB" id="A0A8J3HDQ1"/>
<evidence type="ECO:0000313" key="2">
    <source>
        <dbReference type="Proteomes" id="UP000611500"/>
    </source>
</evidence>
<dbReference type="Proteomes" id="UP000611500">
    <property type="component" value="Unassembled WGS sequence"/>
</dbReference>
<organism evidence="1 2">
    <name type="scientific">Pseudodonghicola xiamenensis</name>
    <dbReference type="NCBI Taxonomy" id="337702"/>
    <lineage>
        <taxon>Bacteria</taxon>
        <taxon>Pseudomonadati</taxon>
        <taxon>Pseudomonadota</taxon>
        <taxon>Alphaproteobacteria</taxon>
        <taxon>Rhodobacterales</taxon>
        <taxon>Paracoccaceae</taxon>
        <taxon>Pseudodonghicola</taxon>
    </lineage>
</organism>
<comment type="caution">
    <text evidence="1">The sequence shown here is derived from an EMBL/GenBank/DDBJ whole genome shotgun (WGS) entry which is preliminary data.</text>
</comment>
<proteinExistence type="predicted"/>
<protein>
    <submittedName>
        <fullName evidence="1">Uncharacterized protein</fullName>
    </submittedName>
</protein>
<reference evidence="1" key="1">
    <citation type="journal article" date="2014" name="Int. J. Syst. Evol. Microbiol.">
        <title>Complete genome sequence of Corynebacterium casei LMG S-19264T (=DSM 44701T), isolated from a smear-ripened cheese.</title>
        <authorList>
            <consortium name="US DOE Joint Genome Institute (JGI-PGF)"/>
            <person name="Walter F."/>
            <person name="Albersmeier A."/>
            <person name="Kalinowski J."/>
            <person name="Ruckert C."/>
        </authorList>
    </citation>
    <scope>NUCLEOTIDE SEQUENCE</scope>
    <source>
        <strain evidence="1">CGMCC 1.7081</strain>
    </source>
</reference>
<keyword evidence="2" id="KW-1185">Reference proteome</keyword>
<dbReference type="RefSeq" id="WP_028095496.1">
    <property type="nucleotide sequence ID" value="NZ_BNAP01000053.1"/>
</dbReference>
<sequence length="60" mass="6591">MKLVTHFEAAFRTTDELHVLLREALNAFAAAPRGSTERQNALHTMQNIAPELAARASSLT</sequence>
<reference evidence="1" key="2">
    <citation type="submission" date="2020-09" db="EMBL/GenBank/DDBJ databases">
        <authorList>
            <person name="Sun Q."/>
            <person name="Zhou Y."/>
        </authorList>
    </citation>
    <scope>NUCLEOTIDE SEQUENCE</scope>
    <source>
        <strain evidence="1">CGMCC 1.7081</strain>
    </source>
</reference>
<dbReference type="EMBL" id="BNAP01000053">
    <property type="protein sequence ID" value="GHH05383.1"/>
    <property type="molecule type" value="Genomic_DNA"/>
</dbReference>